<dbReference type="PANTHER" id="PTHR30461">
    <property type="entry name" value="DNA-INVERTASE FROM LAMBDOID PROPHAGE"/>
    <property type="match status" value="1"/>
</dbReference>
<accession>A0AAE3JBJ7</accession>
<dbReference type="GO" id="GO:0000150">
    <property type="term" value="F:DNA strand exchange activity"/>
    <property type="evidence" value="ECO:0007669"/>
    <property type="project" value="InterPro"/>
</dbReference>
<evidence type="ECO:0000259" key="2">
    <source>
        <dbReference type="PROSITE" id="PS51736"/>
    </source>
</evidence>
<dbReference type="Pfam" id="PF07508">
    <property type="entry name" value="Recombinase"/>
    <property type="match status" value="1"/>
</dbReference>
<evidence type="ECO:0000259" key="3">
    <source>
        <dbReference type="PROSITE" id="PS51737"/>
    </source>
</evidence>
<dbReference type="Pfam" id="PF00239">
    <property type="entry name" value="Resolvase"/>
    <property type="match status" value="1"/>
</dbReference>
<protein>
    <submittedName>
        <fullName evidence="4">Recombinase family protein</fullName>
    </submittedName>
</protein>
<dbReference type="Gene3D" id="3.40.50.1390">
    <property type="entry name" value="Resolvase, N-terminal catalytic domain"/>
    <property type="match status" value="1"/>
</dbReference>
<evidence type="ECO:0000256" key="1">
    <source>
        <dbReference type="SAM" id="Coils"/>
    </source>
</evidence>
<dbReference type="Proteomes" id="UP001198200">
    <property type="component" value="Unassembled WGS sequence"/>
</dbReference>
<feature type="domain" description="Recombinase" evidence="3">
    <location>
        <begin position="168"/>
        <end position="312"/>
    </location>
</feature>
<proteinExistence type="predicted"/>
<dbReference type="SUPFAM" id="SSF53041">
    <property type="entry name" value="Resolvase-like"/>
    <property type="match status" value="1"/>
</dbReference>
<feature type="domain" description="Resolvase/invertase-type recombinase catalytic" evidence="2">
    <location>
        <begin position="8"/>
        <end position="160"/>
    </location>
</feature>
<dbReference type="InterPro" id="IPR006119">
    <property type="entry name" value="Resolv_N"/>
</dbReference>
<keyword evidence="5" id="KW-1185">Reference proteome</keyword>
<evidence type="ECO:0000313" key="4">
    <source>
        <dbReference type="EMBL" id="MCC2220871.1"/>
    </source>
</evidence>
<evidence type="ECO:0000313" key="5">
    <source>
        <dbReference type="Proteomes" id="UP001198200"/>
    </source>
</evidence>
<sequence length="533" mass="61323">MELNRTGRYVMYLRKSRKDDEYGAASNEDVLARHEQLLRDTAKRNKIIVSEIYREVRSGDSISARPMMQQLLSELADGRWDGVLVVEIERLARGDTIDQGIVARAFQDSGAMIITPIKIYDPNDEYDEEYFEFGLFMSRREYKTIKRRMQRGRVAASKEGKFCGNKTPYGYKREKLSGESGFQLVPDPEEAEVIRKIYDWYVNGIPQPSGSRTMAGMAAIANQLTAEGYAPRFTSVWSHNTVSDLLKNPVYIGKITWGKNKTIDCLQEDGTLRFRDHRQSSANVFDGRHEPLITEDLYFAAQRRRHSSPHSHTHYVADCSNALTGLIRCKYCGRNLFYRKASARSPKDIMLCGNHECLNIGCFYDVLEARIIDAIRMYADQNSKPVKKPKHDGSLQTSINRIQKELDASATQLDRIYTAYERGVYADDVFLERSSSVKKKISDLQRTLKDLQDQEAKQKQADQEQVDMIPKMRHLVETYWTLSTPSDRNAALKEVIDHIEYEKHKKSPKGGPFDNFSLVIYPRLFSSPFYFNN</sequence>
<keyword evidence="1" id="KW-0175">Coiled coil</keyword>
<dbReference type="RefSeq" id="WP_308731298.1">
    <property type="nucleotide sequence ID" value="NZ_JAJEQN010000008.1"/>
</dbReference>
<gene>
    <name evidence="4" type="ORF">LKD48_04310</name>
</gene>
<reference evidence="4 5" key="1">
    <citation type="submission" date="2021-10" db="EMBL/GenBank/DDBJ databases">
        <title>Anaerobic single-cell dispensing facilitates the cultivation of human gut bacteria.</title>
        <authorList>
            <person name="Afrizal A."/>
        </authorList>
    </citation>
    <scope>NUCLEOTIDE SEQUENCE [LARGE SCALE GENOMIC DNA]</scope>
    <source>
        <strain evidence="4 5">CLA-AA-H224</strain>
    </source>
</reference>
<dbReference type="PROSITE" id="PS51736">
    <property type="entry name" value="RECOMBINASES_3"/>
    <property type="match status" value="1"/>
</dbReference>
<dbReference type="PANTHER" id="PTHR30461:SF23">
    <property type="entry name" value="DNA RECOMBINASE-RELATED"/>
    <property type="match status" value="1"/>
</dbReference>
<dbReference type="GO" id="GO:0003677">
    <property type="term" value="F:DNA binding"/>
    <property type="evidence" value="ECO:0007669"/>
    <property type="project" value="InterPro"/>
</dbReference>
<dbReference type="InterPro" id="IPR011109">
    <property type="entry name" value="DNA_bind_recombinase_dom"/>
</dbReference>
<feature type="coiled-coil region" evidence="1">
    <location>
        <begin position="434"/>
        <end position="464"/>
    </location>
</feature>
<dbReference type="InterPro" id="IPR038109">
    <property type="entry name" value="DNA_bind_recomb_sf"/>
</dbReference>
<dbReference type="AlphaFoldDB" id="A0AAE3JBJ7"/>
<comment type="caution">
    <text evidence="4">The sequence shown here is derived from an EMBL/GenBank/DDBJ whole genome shotgun (WGS) entry which is preliminary data.</text>
</comment>
<dbReference type="PROSITE" id="PS51737">
    <property type="entry name" value="RECOMBINASE_DNA_BIND"/>
    <property type="match status" value="1"/>
</dbReference>
<dbReference type="InterPro" id="IPR036162">
    <property type="entry name" value="Resolvase-like_N_sf"/>
</dbReference>
<organism evidence="4 5">
    <name type="scientific">Anthropogastromicrobium aceti</name>
    <dbReference type="NCBI Taxonomy" id="2981768"/>
    <lineage>
        <taxon>Bacteria</taxon>
        <taxon>Bacillati</taxon>
        <taxon>Bacillota</taxon>
        <taxon>Clostridia</taxon>
        <taxon>Lachnospirales</taxon>
        <taxon>Lachnospiraceae</taxon>
        <taxon>Anthropogastromicrobium</taxon>
    </lineage>
</organism>
<name>A0AAE3JBJ7_9FIRM</name>
<dbReference type="EMBL" id="JAJEQN010000008">
    <property type="protein sequence ID" value="MCC2220871.1"/>
    <property type="molecule type" value="Genomic_DNA"/>
</dbReference>
<dbReference type="SMART" id="SM00857">
    <property type="entry name" value="Resolvase"/>
    <property type="match status" value="1"/>
</dbReference>
<dbReference type="CDD" id="cd00338">
    <property type="entry name" value="Ser_Recombinase"/>
    <property type="match status" value="1"/>
</dbReference>
<dbReference type="InterPro" id="IPR050639">
    <property type="entry name" value="SSR_resolvase"/>
</dbReference>
<dbReference type="Gene3D" id="3.90.1750.20">
    <property type="entry name" value="Putative Large Serine Recombinase, Chain B, Domain 2"/>
    <property type="match status" value="1"/>
</dbReference>